<evidence type="ECO:0000313" key="1">
    <source>
        <dbReference type="EMBL" id="KAJ3569827.1"/>
    </source>
</evidence>
<protein>
    <submittedName>
        <fullName evidence="1">Uncharacterized protein</fullName>
    </submittedName>
</protein>
<reference evidence="1" key="1">
    <citation type="submission" date="2022-07" db="EMBL/GenBank/DDBJ databases">
        <title>Genome Sequence of Xylaria arbuscula.</title>
        <authorList>
            <person name="Buettner E."/>
        </authorList>
    </citation>
    <scope>NUCLEOTIDE SEQUENCE</scope>
    <source>
        <strain evidence="1">VT107</strain>
    </source>
</reference>
<dbReference type="AlphaFoldDB" id="A0A9W8ND34"/>
<dbReference type="EMBL" id="JANPWZ010000994">
    <property type="protein sequence ID" value="KAJ3569827.1"/>
    <property type="molecule type" value="Genomic_DNA"/>
</dbReference>
<organism evidence="1 2">
    <name type="scientific">Xylaria arbuscula</name>
    <dbReference type="NCBI Taxonomy" id="114810"/>
    <lineage>
        <taxon>Eukaryota</taxon>
        <taxon>Fungi</taxon>
        <taxon>Dikarya</taxon>
        <taxon>Ascomycota</taxon>
        <taxon>Pezizomycotina</taxon>
        <taxon>Sordariomycetes</taxon>
        <taxon>Xylariomycetidae</taxon>
        <taxon>Xylariales</taxon>
        <taxon>Xylariaceae</taxon>
        <taxon>Xylaria</taxon>
    </lineage>
</organism>
<gene>
    <name evidence="1" type="ORF">NPX13_g5948</name>
</gene>
<evidence type="ECO:0000313" key="2">
    <source>
        <dbReference type="Proteomes" id="UP001148614"/>
    </source>
</evidence>
<proteinExistence type="predicted"/>
<dbReference type="Proteomes" id="UP001148614">
    <property type="component" value="Unassembled WGS sequence"/>
</dbReference>
<accession>A0A9W8ND34</accession>
<keyword evidence="2" id="KW-1185">Reference proteome</keyword>
<name>A0A9W8ND34_9PEZI</name>
<comment type="caution">
    <text evidence="1">The sequence shown here is derived from an EMBL/GenBank/DDBJ whole genome shotgun (WGS) entry which is preliminary data.</text>
</comment>
<sequence length="92" mass="9963">MSFGATFGGPSTAQPGRTTLMMFLRCALTSPLARGGHLSAVPSLRYGGRLATPMRVLYHDITSNATLRARDCMIRGQAWHFAKRGEGGKIRP</sequence>